<proteinExistence type="predicted"/>
<comment type="caution">
    <text evidence="2">The sequence shown here is derived from an EMBL/GenBank/DDBJ whole genome shotgun (WGS) entry which is preliminary data.</text>
</comment>
<organism evidence="2 3">
    <name type="scientific">Fibrisoma limi BUZ 3</name>
    <dbReference type="NCBI Taxonomy" id="1185876"/>
    <lineage>
        <taxon>Bacteria</taxon>
        <taxon>Pseudomonadati</taxon>
        <taxon>Bacteroidota</taxon>
        <taxon>Cytophagia</taxon>
        <taxon>Cytophagales</taxon>
        <taxon>Spirosomataceae</taxon>
        <taxon>Fibrisoma</taxon>
    </lineage>
</organism>
<dbReference type="AlphaFoldDB" id="I2GPE0"/>
<dbReference type="STRING" id="1185876.BN8_05054"/>
<dbReference type="OrthoDB" id="935959at2"/>
<accession>I2GPE0</accession>
<dbReference type="RefSeq" id="WP_009284333.1">
    <property type="nucleotide sequence ID" value="NZ_CAIT01000009.1"/>
</dbReference>
<dbReference type="Gene3D" id="1.10.10.60">
    <property type="entry name" value="Homeodomain-like"/>
    <property type="match status" value="1"/>
</dbReference>
<gene>
    <name evidence="2" type="ORF">BN8_05054</name>
</gene>
<dbReference type="PROSITE" id="PS01124">
    <property type="entry name" value="HTH_ARAC_FAMILY_2"/>
    <property type="match status" value="1"/>
</dbReference>
<evidence type="ECO:0000313" key="2">
    <source>
        <dbReference type="EMBL" id="CCH55768.1"/>
    </source>
</evidence>
<feature type="domain" description="HTH araC/xylS-type" evidence="1">
    <location>
        <begin position="177"/>
        <end position="271"/>
    </location>
</feature>
<reference evidence="2 3" key="1">
    <citation type="journal article" date="2012" name="J. Bacteriol.">
        <title>Genome Sequence of the Filamentous Bacterium Fibrisoma limi BUZ 3T.</title>
        <authorList>
            <person name="Filippini M."/>
            <person name="Qi W."/>
            <person name="Jaenicke S."/>
            <person name="Goesmann A."/>
            <person name="Smits T.H."/>
            <person name="Bagheri H.C."/>
        </authorList>
    </citation>
    <scope>NUCLEOTIDE SEQUENCE [LARGE SCALE GENOMIC DNA]</scope>
    <source>
        <strain evidence="3">BUZ 3T</strain>
    </source>
</reference>
<dbReference type="GO" id="GO:0043565">
    <property type="term" value="F:sequence-specific DNA binding"/>
    <property type="evidence" value="ECO:0007669"/>
    <property type="project" value="InterPro"/>
</dbReference>
<keyword evidence="3" id="KW-1185">Reference proteome</keyword>
<evidence type="ECO:0000313" key="3">
    <source>
        <dbReference type="Proteomes" id="UP000009309"/>
    </source>
</evidence>
<evidence type="ECO:0000259" key="1">
    <source>
        <dbReference type="PROSITE" id="PS01124"/>
    </source>
</evidence>
<dbReference type="Pfam" id="PF12833">
    <property type="entry name" value="HTH_18"/>
    <property type="match status" value="1"/>
</dbReference>
<dbReference type="GO" id="GO:0003700">
    <property type="term" value="F:DNA-binding transcription factor activity"/>
    <property type="evidence" value="ECO:0007669"/>
    <property type="project" value="InterPro"/>
</dbReference>
<dbReference type="InterPro" id="IPR018060">
    <property type="entry name" value="HTH_AraC"/>
</dbReference>
<protein>
    <submittedName>
        <fullName evidence="2">Transcription regulator</fullName>
    </submittedName>
</protein>
<name>I2GPE0_9BACT</name>
<sequence length="271" mass="30302">MQQGRVLFEEETASYFRIAYPSRPLQSLVAYYFEINLTGQNAQPVLLNTLPNVTSVINVSLSGIGWRSHNTTTGSQTVVSGTNLFGALSDALVNTYPVGVHDFYIKLKPGAVGQLTKGAGPELANQFTTLTDLLRLPGFTEQIQRAQTFTQRVQVAESALLPLVGTAHDNWRYELIQRVINRFDTVDTPGDDHLYTLCRNLGVSYSSLHRHFTSIVGYSPKYCQQLIRFKHALKCYRAHGSTFAFDTVGYTDFSHFVRTSKQLTRRSPSAL</sequence>
<dbReference type="eggNOG" id="COG2207">
    <property type="taxonomic scope" value="Bacteria"/>
</dbReference>
<dbReference type="Proteomes" id="UP000009309">
    <property type="component" value="Unassembled WGS sequence"/>
</dbReference>
<dbReference type="EMBL" id="CAIT01000009">
    <property type="protein sequence ID" value="CCH55768.1"/>
    <property type="molecule type" value="Genomic_DNA"/>
</dbReference>